<keyword evidence="2" id="KW-1185">Reference proteome</keyword>
<dbReference type="Proteomes" id="UP000518266">
    <property type="component" value="Unassembled WGS sequence"/>
</dbReference>
<accession>A0A7J5X5P9</accession>
<comment type="caution">
    <text evidence="1">The sequence shown here is derived from an EMBL/GenBank/DDBJ whole genome shotgun (WGS) entry which is preliminary data.</text>
</comment>
<dbReference type="EMBL" id="JAAKFY010000027">
    <property type="protein sequence ID" value="KAF3832282.1"/>
    <property type="molecule type" value="Genomic_DNA"/>
</dbReference>
<dbReference type="AlphaFoldDB" id="A0A7J5X5P9"/>
<name>A0A7J5X5P9_DISMA</name>
<evidence type="ECO:0000313" key="1">
    <source>
        <dbReference type="EMBL" id="KAF3832282.1"/>
    </source>
</evidence>
<protein>
    <submittedName>
        <fullName evidence="1">Uncharacterized protein</fullName>
    </submittedName>
</protein>
<organism evidence="1 2">
    <name type="scientific">Dissostichus mawsoni</name>
    <name type="common">Antarctic cod</name>
    <dbReference type="NCBI Taxonomy" id="36200"/>
    <lineage>
        <taxon>Eukaryota</taxon>
        <taxon>Metazoa</taxon>
        <taxon>Chordata</taxon>
        <taxon>Craniata</taxon>
        <taxon>Vertebrata</taxon>
        <taxon>Euteleostomi</taxon>
        <taxon>Actinopterygii</taxon>
        <taxon>Neopterygii</taxon>
        <taxon>Teleostei</taxon>
        <taxon>Neoteleostei</taxon>
        <taxon>Acanthomorphata</taxon>
        <taxon>Eupercaria</taxon>
        <taxon>Perciformes</taxon>
        <taxon>Notothenioidei</taxon>
        <taxon>Nototheniidae</taxon>
        <taxon>Dissostichus</taxon>
    </lineage>
</organism>
<sequence length="68" mass="8142">MRSCREEILSRCRSESRWVLSFQGSRLDCVQMNLQGSDHQLLLYLPPAELLHNKRDDFKKISRFYARL</sequence>
<proteinExistence type="predicted"/>
<gene>
    <name evidence="1" type="ORF">F7725_025947</name>
</gene>
<reference evidence="1 2" key="1">
    <citation type="submission" date="2020-03" db="EMBL/GenBank/DDBJ databases">
        <title>Dissostichus mawsoni Genome sequencing and assembly.</title>
        <authorList>
            <person name="Park H."/>
        </authorList>
    </citation>
    <scope>NUCLEOTIDE SEQUENCE [LARGE SCALE GENOMIC DNA]</scope>
    <source>
        <strain evidence="1">DM0001</strain>
        <tissue evidence="1">Muscle</tissue>
    </source>
</reference>
<evidence type="ECO:0000313" key="2">
    <source>
        <dbReference type="Proteomes" id="UP000518266"/>
    </source>
</evidence>